<dbReference type="AlphaFoldDB" id="A0A8J5VFB1"/>
<dbReference type="Pfam" id="PF23556">
    <property type="entry name" value="TPR_Vps41"/>
    <property type="match status" value="1"/>
</dbReference>
<feature type="compositionally biased region" description="Acidic residues" evidence="2">
    <location>
        <begin position="64"/>
        <end position="73"/>
    </location>
</feature>
<sequence>MQAVEFVMEQHDDELWEELIRLCLQKPEMDISVIVLYCRCCHSYHLSCLEGRLDLMKLNSSSQDCDEGSEDADGTPSGESQMSCVLCTTATA</sequence>
<evidence type="ECO:0000256" key="1">
    <source>
        <dbReference type="PROSITE-ProRule" id="PRU01006"/>
    </source>
</evidence>
<evidence type="ECO:0000313" key="3">
    <source>
        <dbReference type="EMBL" id="KAG8043909.1"/>
    </source>
</evidence>
<dbReference type="OrthoDB" id="10608530at2759"/>
<reference evidence="3" key="2">
    <citation type="submission" date="2021-02" db="EMBL/GenBank/DDBJ databases">
        <authorList>
            <person name="Kimball J.A."/>
            <person name="Haas M.W."/>
            <person name="Macchietto M."/>
            <person name="Kono T."/>
            <person name="Duquette J."/>
            <person name="Shao M."/>
        </authorList>
    </citation>
    <scope>NUCLEOTIDE SEQUENCE</scope>
    <source>
        <tissue evidence="3">Fresh leaf tissue</tissue>
    </source>
</reference>
<gene>
    <name evidence="3" type="ORF">GUJ93_ZPchr0458g22705</name>
</gene>
<evidence type="ECO:0000313" key="4">
    <source>
        <dbReference type="Proteomes" id="UP000729402"/>
    </source>
</evidence>
<dbReference type="GO" id="GO:0016192">
    <property type="term" value="P:vesicle-mediated transport"/>
    <property type="evidence" value="ECO:0007669"/>
    <property type="project" value="InterPro"/>
</dbReference>
<dbReference type="Proteomes" id="UP000729402">
    <property type="component" value="Unassembled WGS sequence"/>
</dbReference>
<reference evidence="3" key="1">
    <citation type="journal article" date="2021" name="bioRxiv">
        <title>Whole Genome Assembly and Annotation of Northern Wild Rice, Zizania palustris L., Supports a Whole Genome Duplication in the Zizania Genus.</title>
        <authorList>
            <person name="Haas M."/>
            <person name="Kono T."/>
            <person name="Macchietto M."/>
            <person name="Millas R."/>
            <person name="McGilp L."/>
            <person name="Shao M."/>
            <person name="Duquette J."/>
            <person name="Hirsch C.N."/>
            <person name="Kimball J."/>
        </authorList>
    </citation>
    <scope>NUCLEOTIDE SEQUENCE</scope>
    <source>
        <tissue evidence="3">Fresh leaf tissue</tissue>
    </source>
</reference>
<accession>A0A8J5VFB1</accession>
<proteinExistence type="predicted"/>
<dbReference type="PROSITE" id="PS50236">
    <property type="entry name" value="CHCR"/>
    <property type="match status" value="1"/>
</dbReference>
<evidence type="ECO:0000256" key="2">
    <source>
        <dbReference type="SAM" id="MobiDB-lite"/>
    </source>
</evidence>
<keyword evidence="4" id="KW-1185">Reference proteome</keyword>
<feature type="repeat" description="CHCR" evidence="1">
    <location>
        <begin position="1"/>
        <end position="32"/>
    </location>
</feature>
<feature type="region of interest" description="Disordered" evidence="2">
    <location>
        <begin position="60"/>
        <end position="81"/>
    </location>
</feature>
<protein>
    <submittedName>
        <fullName evidence="3">Uncharacterized protein</fullName>
    </submittedName>
</protein>
<name>A0A8J5VFB1_ZIZPA</name>
<dbReference type="EMBL" id="JAAALK010000953">
    <property type="protein sequence ID" value="KAG8043909.1"/>
    <property type="molecule type" value="Genomic_DNA"/>
</dbReference>
<comment type="caution">
    <text evidence="3">The sequence shown here is derived from an EMBL/GenBank/DDBJ whole genome shotgun (WGS) entry which is preliminary data.</text>
</comment>
<dbReference type="GO" id="GO:0006886">
    <property type="term" value="P:intracellular protein transport"/>
    <property type="evidence" value="ECO:0007669"/>
    <property type="project" value="UniProtKB-UniRule"/>
</dbReference>
<organism evidence="3 4">
    <name type="scientific">Zizania palustris</name>
    <name type="common">Northern wild rice</name>
    <dbReference type="NCBI Taxonomy" id="103762"/>
    <lineage>
        <taxon>Eukaryota</taxon>
        <taxon>Viridiplantae</taxon>
        <taxon>Streptophyta</taxon>
        <taxon>Embryophyta</taxon>
        <taxon>Tracheophyta</taxon>
        <taxon>Spermatophyta</taxon>
        <taxon>Magnoliopsida</taxon>
        <taxon>Liliopsida</taxon>
        <taxon>Poales</taxon>
        <taxon>Poaceae</taxon>
        <taxon>BOP clade</taxon>
        <taxon>Oryzoideae</taxon>
        <taxon>Oryzeae</taxon>
        <taxon>Zizaniinae</taxon>
        <taxon>Zizania</taxon>
    </lineage>
</organism>
<dbReference type="InterPro" id="IPR000547">
    <property type="entry name" value="Clathrin_H-chain/VPS_repeat"/>
</dbReference>